<reference evidence="1 2" key="1">
    <citation type="submission" date="2020-03" db="EMBL/GenBank/DDBJ databases">
        <authorList>
            <person name="Kim M.K."/>
        </authorList>
    </citation>
    <scope>NUCLEOTIDE SEQUENCE [LARGE SCALE GENOMIC DNA]</scope>
    <source>
        <strain evidence="1 2">BT328</strain>
    </source>
</reference>
<evidence type="ECO:0000313" key="2">
    <source>
        <dbReference type="Proteomes" id="UP000501802"/>
    </source>
</evidence>
<dbReference type="AlphaFoldDB" id="A0A6G9AKZ4"/>
<dbReference type="RefSeq" id="WP_167207562.1">
    <property type="nucleotide sequence ID" value="NZ_CP050063.1"/>
</dbReference>
<dbReference type="KEGG" id="spib:G8759_10125"/>
<dbReference type="Proteomes" id="UP000501802">
    <property type="component" value="Chromosome"/>
</dbReference>
<dbReference type="EMBL" id="CP050063">
    <property type="protein sequence ID" value="QIP12955.1"/>
    <property type="molecule type" value="Genomic_DNA"/>
</dbReference>
<proteinExistence type="predicted"/>
<evidence type="ECO:0000313" key="1">
    <source>
        <dbReference type="EMBL" id="QIP12955.1"/>
    </source>
</evidence>
<organism evidence="1 2">
    <name type="scientific">Spirosoma aureum</name>
    <dbReference type="NCBI Taxonomy" id="2692134"/>
    <lineage>
        <taxon>Bacteria</taxon>
        <taxon>Pseudomonadati</taxon>
        <taxon>Bacteroidota</taxon>
        <taxon>Cytophagia</taxon>
        <taxon>Cytophagales</taxon>
        <taxon>Cytophagaceae</taxon>
        <taxon>Spirosoma</taxon>
    </lineage>
</organism>
<sequence>MLSHEESTDLLDSTMSVLGTDFTTSTPQSGTGVIDEWLVELRKAENATEITTTLEQVKTELESGQINTTELSQLFDRLATQTVEFSTLMGSEGDIAPRLEGLSSALRSLAGQLGNQ</sequence>
<gene>
    <name evidence="1" type="ORF">G8759_10125</name>
</gene>
<protein>
    <submittedName>
        <fullName evidence="1">Uncharacterized protein</fullName>
    </submittedName>
</protein>
<name>A0A6G9AKZ4_9BACT</name>
<keyword evidence="2" id="KW-1185">Reference proteome</keyword>
<accession>A0A6G9AKZ4</accession>